<comment type="caution">
    <text evidence="2">The sequence shown here is derived from an EMBL/GenBank/DDBJ whole genome shotgun (WGS) entry which is preliminary data.</text>
</comment>
<feature type="region of interest" description="Disordered" evidence="1">
    <location>
        <begin position="1"/>
        <end position="75"/>
    </location>
</feature>
<dbReference type="EMBL" id="JAVFHQ010000026">
    <property type="protein sequence ID" value="KAK4544286.1"/>
    <property type="molecule type" value="Genomic_DNA"/>
</dbReference>
<evidence type="ECO:0000313" key="2">
    <source>
        <dbReference type="EMBL" id="KAK4544286.1"/>
    </source>
</evidence>
<sequence>MAKRKSCQYSPEERAAHNAAQSKKQKENSSGLKVGLEGFTKEGKVRREREKSWVKRGEEGHVEKAAREKVELEGREQAERIAEEARVADEVRVAEERRLAEDALRVEAARLAEEDRVGEEDRAAEEDRLQALLDAANAADNAPNANDTCLVVRHPFSGLNPAAPPPGLYSPPPNGFAIFAAVVRNSVA</sequence>
<proteinExistence type="predicted"/>
<reference evidence="2 3" key="1">
    <citation type="submission" date="2021-11" db="EMBL/GenBank/DDBJ databases">
        <title>Black yeast isolated from Biological Soil Crust.</title>
        <authorList>
            <person name="Kurbessoian T."/>
        </authorList>
    </citation>
    <scope>NUCLEOTIDE SEQUENCE [LARGE SCALE GENOMIC DNA]</scope>
    <source>
        <strain evidence="2 3">CCFEE 5522</strain>
    </source>
</reference>
<accession>A0AAV9JH68</accession>
<dbReference type="AlphaFoldDB" id="A0AAV9JH68"/>
<dbReference type="Proteomes" id="UP001324427">
    <property type="component" value="Unassembled WGS sequence"/>
</dbReference>
<name>A0AAV9JH68_9PEZI</name>
<evidence type="ECO:0000313" key="3">
    <source>
        <dbReference type="Proteomes" id="UP001324427"/>
    </source>
</evidence>
<evidence type="ECO:0000256" key="1">
    <source>
        <dbReference type="SAM" id="MobiDB-lite"/>
    </source>
</evidence>
<organism evidence="2 3">
    <name type="scientific">Oleoguttula mirabilis</name>
    <dbReference type="NCBI Taxonomy" id="1507867"/>
    <lineage>
        <taxon>Eukaryota</taxon>
        <taxon>Fungi</taxon>
        <taxon>Dikarya</taxon>
        <taxon>Ascomycota</taxon>
        <taxon>Pezizomycotina</taxon>
        <taxon>Dothideomycetes</taxon>
        <taxon>Dothideomycetidae</taxon>
        <taxon>Mycosphaerellales</taxon>
        <taxon>Teratosphaeriaceae</taxon>
        <taxon>Oleoguttula</taxon>
    </lineage>
</organism>
<feature type="compositionally biased region" description="Basic and acidic residues" evidence="1">
    <location>
        <begin position="39"/>
        <end position="75"/>
    </location>
</feature>
<keyword evidence="3" id="KW-1185">Reference proteome</keyword>
<gene>
    <name evidence="2" type="ORF">LTR36_004496</name>
</gene>
<protein>
    <submittedName>
        <fullName evidence="2">Uncharacterized protein</fullName>
    </submittedName>
</protein>